<dbReference type="PROSITE" id="PS00666">
    <property type="entry name" value="DHDPS_2"/>
    <property type="match status" value="1"/>
</dbReference>
<evidence type="ECO:0000313" key="17">
    <source>
        <dbReference type="Proteomes" id="UP000253495"/>
    </source>
</evidence>
<evidence type="ECO:0000256" key="12">
    <source>
        <dbReference type="HAMAP-Rule" id="MF_00418"/>
    </source>
</evidence>
<dbReference type="PANTHER" id="PTHR12128">
    <property type="entry name" value="DIHYDRODIPICOLINATE SYNTHASE"/>
    <property type="match status" value="1"/>
</dbReference>
<dbReference type="InterPro" id="IPR020624">
    <property type="entry name" value="Schiff_base-form_aldolases_CS"/>
</dbReference>
<organism evidence="16 17">
    <name type="scientific">Halopolyspora algeriensis</name>
    <dbReference type="NCBI Taxonomy" id="1500506"/>
    <lineage>
        <taxon>Bacteria</taxon>
        <taxon>Bacillati</taxon>
        <taxon>Actinomycetota</taxon>
        <taxon>Actinomycetes</taxon>
        <taxon>Actinomycetes incertae sedis</taxon>
        <taxon>Halopolyspora</taxon>
    </lineage>
</organism>
<dbReference type="SMART" id="SM01130">
    <property type="entry name" value="DHDPS"/>
    <property type="match status" value="1"/>
</dbReference>
<evidence type="ECO:0000256" key="7">
    <source>
        <dbReference type="ARBA" id="ARBA00022915"/>
    </source>
</evidence>
<comment type="pathway">
    <text evidence="2 12">Amino-acid biosynthesis; L-lysine biosynthesis via DAP pathway; (S)-tetrahydrodipicolinate from L-aspartate: step 3/4.</text>
</comment>
<evidence type="ECO:0000256" key="8">
    <source>
        <dbReference type="ARBA" id="ARBA00023154"/>
    </source>
</evidence>
<evidence type="ECO:0000256" key="1">
    <source>
        <dbReference type="ARBA" id="ARBA00003294"/>
    </source>
</evidence>
<evidence type="ECO:0000256" key="5">
    <source>
        <dbReference type="ARBA" id="ARBA00022490"/>
    </source>
</evidence>
<evidence type="ECO:0000256" key="11">
    <source>
        <dbReference type="ARBA" id="ARBA00047836"/>
    </source>
</evidence>
<comment type="catalytic activity">
    <reaction evidence="11 12">
        <text>L-aspartate 4-semialdehyde + pyruvate = (2S,4S)-4-hydroxy-2,3,4,5-tetrahydrodipicolinate + H2O + H(+)</text>
        <dbReference type="Rhea" id="RHEA:34171"/>
        <dbReference type="ChEBI" id="CHEBI:15361"/>
        <dbReference type="ChEBI" id="CHEBI:15377"/>
        <dbReference type="ChEBI" id="CHEBI:15378"/>
        <dbReference type="ChEBI" id="CHEBI:67139"/>
        <dbReference type="ChEBI" id="CHEBI:537519"/>
        <dbReference type="EC" id="4.3.3.7"/>
    </reaction>
</comment>
<dbReference type="GO" id="GO:0008840">
    <property type="term" value="F:4-hydroxy-tetrahydrodipicolinate synthase activity"/>
    <property type="evidence" value="ECO:0007669"/>
    <property type="project" value="UniProtKB-UniRule"/>
</dbReference>
<comment type="subcellular location">
    <subcellularLocation>
        <location evidence="12">Cytoplasm</location>
    </subcellularLocation>
</comment>
<dbReference type="GO" id="GO:0005829">
    <property type="term" value="C:cytosol"/>
    <property type="evidence" value="ECO:0007669"/>
    <property type="project" value="TreeGrafter"/>
</dbReference>
<dbReference type="Gene3D" id="3.20.20.70">
    <property type="entry name" value="Aldolase class I"/>
    <property type="match status" value="1"/>
</dbReference>
<keyword evidence="17" id="KW-1185">Reference proteome</keyword>
<dbReference type="EC" id="4.3.3.7" evidence="4 12"/>
<evidence type="ECO:0000256" key="4">
    <source>
        <dbReference type="ARBA" id="ARBA00012086"/>
    </source>
</evidence>
<comment type="caution">
    <text evidence="16">The sequence shown here is derived from an EMBL/GenBank/DDBJ whole genome shotgun (WGS) entry which is preliminary data.</text>
</comment>
<evidence type="ECO:0000256" key="6">
    <source>
        <dbReference type="ARBA" id="ARBA00022605"/>
    </source>
</evidence>
<accession>A0A368VR48</accession>
<dbReference type="HAMAP" id="MF_00418">
    <property type="entry name" value="DapA"/>
    <property type="match status" value="1"/>
</dbReference>
<dbReference type="EMBL" id="QPJC01000007">
    <property type="protein sequence ID" value="RCW43332.1"/>
    <property type="molecule type" value="Genomic_DNA"/>
</dbReference>
<gene>
    <name evidence="12" type="primary">dapA</name>
    <name evidence="16" type="ORF">DFQ14_107222</name>
</gene>
<keyword evidence="8 12" id="KW-0457">Lysine biosynthesis</keyword>
<feature type="binding site" evidence="12 15">
    <location>
        <position position="57"/>
    </location>
    <ligand>
        <name>pyruvate</name>
        <dbReference type="ChEBI" id="CHEBI:15361"/>
    </ligand>
</feature>
<dbReference type="Pfam" id="PF00701">
    <property type="entry name" value="DHDPS"/>
    <property type="match status" value="1"/>
</dbReference>
<dbReference type="SUPFAM" id="SSF51569">
    <property type="entry name" value="Aldolase"/>
    <property type="match status" value="1"/>
</dbReference>
<dbReference type="GO" id="GO:0019877">
    <property type="term" value="P:diaminopimelate biosynthetic process"/>
    <property type="evidence" value="ECO:0007669"/>
    <property type="project" value="UniProtKB-UniRule"/>
</dbReference>
<name>A0A368VR48_9ACTN</name>
<keyword evidence="5 12" id="KW-0963">Cytoplasm</keyword>
<dbReference type="PIRSF" id="PIRSF001365">
    <property type="entry name" value="DHDPS"/>
    <property type="match status" value="1"/>
</dbReference>
<dbReference type="RefSeq" id="WP_114453512.1">
    <property type="nucleotide sequence ID" value="NZ_QPJC01000007.1"/>
</dbReference>
<dbReference type="GO" id="GO:0009089">
    <property type="term" value="P:lysine biosynthetic process via diaminopimelate"/>
    <property type="evidence" value="ECO:0007669"/>
    <property type="project" value="UniProtKB-UniRule"/>
</dbReference>
<dbReference type="UniPathway" id="UPA00034">
    <property type="reaction ID" value="UER00017"/>
</dbReference>
<keyword evidence="9 12" id="KW-0456">Lyase</keyword>
<dbReference type="CDD" id="cd00950">
    <property type="entry name" value="DHDPS"/>
    <property type="match status" value="1"/>
</dbReference>
<dbReference type="InterPro" id="IPR020625">
    <property type="entry name" value="Schiff_base-form_aldolases_AS"/>
</dbReference>
<keyword evidence="6 12" id="KW-0028">Amino-acid biosynthesis</keyword>
<evidence type="ECO:0000256" key="10">
    <source>
        <dbReference type="ARBA" id="ARBA00023270"/>
    </source>
</evidence>
<keyword evidence="7 12" id="KW-0220">Diaminopimelate biosynthesis</keyword>
<evidence type="ECO:0000256" key="3">
    <source>
        <dbReference type="ARBA" id="ARBA00007592"/>
    </source>
</evidence>
<feature type="binding site" evidence="12 15">
    <location>
        <position position="213"/>
    </location>
    <ligand>
        <name>pyruvate</name>
        <dbReference type="ChEBI" id="CHEBI:15361"/>
    </ligand>
</feature>
<dbReference type="InterPro" id="IPR005263">
    <property type="entry name" value="DapA"/>
</dbReference>
<feature type="active site" description="Schiff-base intermediate with substrate" evidence="12 14">
    <location>
        <position position="173"/>
    </location>
</feature>
<comment type="caution">
    <text evidence="12">Was originally thought to be a dihydrodipicolinate synthase (DHDPS), catalyzing the condensation of (S)-aspartate-beta-semialdehyde [(S)-ASA] and pyruvate to dihydrodipicolinate (DHDP). However, it was shown in E.coli that the product of the enzymatic reaction is not dihydrodipicolinate but in fact (4S)-4-hydroxy-2,3,4,5-tetrahydro-(2S)-dipicolinic acid (HTPA), and that the consecutive dehydration reaction leading to DHDP is not spontaneous but catalyzed by DapB.</text>
</comment>
<dbReference type="InterPro" id="IPR002220">
    <property type="entry name" value="DapA-like"/>
</dbReference>
<feature type="active site" description="Proton donor/acceptor" evidence="12 14">
    <location>
        <position position="145"/>
    </location>
</feature>
<evidence type="ECO:0000256" key="2">
    <source>
        <dbReference type="ARBA" id="ARBA00005120"/>
    </source>
</evidence>
<keyword evidence="10 12" id="KW-0704">Schiff base</keyword>
<evidence type="ECO:0000256" key="15">
    <source>
        <dbReference type="PIRSR" id="PIRSR001365-2"/>
    </source>
</evidence>
<evidence type="ECO:0000256" key="14">
    <source>
        <dbReference type="PIRSR" id="PIRSR001365-1"/>
    </source>
</evidence>
<feature type="site" description="Part of a proton relay during catalysis" evidence="12">
    <location>
        <position position="119"/>
    </location>
</feature>
<feature type="site" description="Part of a proton relay during catalysis" evidence="12">
    <location>
        <position position="56"/>
    </location>
</feature>
<dbReference type="PROSITE" id="PS00665">
    <property type="entry name" value="DHDPS_1"/>
    <property type="match status" value="1"/>
</dbReference>
<proteinExistence type="inferred from homology"/>
<dbReference type="Proteomes" id="UP000253495">
    <property type="component" value="Unassembled WGS sequence"/>
</dbReference>
<evidence type="ECO:0000313" key="16">
    <source>
        <dbReference type="EMBL" id="RCW43332.1"/>
    </source>
</evidence>
<dbReference type="InterPro" id="IPR013785">
    <property type="entry name" value="Aldolase_TIM"/>
</dbReference>
<dbReference type="PANTHER" id="PTHR12128:SF66">
    <property type="entry name" value="4-HYDROXY-2-OXOGLUTARATE ALDOLASE, MITOCHONDRIAL"/>
    <property type="match status" value="1"/>
</dbReference>
<protein>
    <recommendedName>
        <fullName evidence="4 12">4-hydroxy-tetrahydrodipicolinate synthase</fullName>
        <shortName evidence="12">HTPA synthase</shortName>
        <ecNumber evidence="4 12">4.3.3.7</ecNumber>
    </recommendedName>
</protein>
<dbReference type="AlphaFoldDB" id="A0A368VR48"/>
<evidence type="ECO:0000256" key="13">
    <source>
        <dbReference type="PIRNR" id="PIRNR001365"/>
    </source>
</evidence>
<dbReference type="PRINTS" id="PR00146">
    <property type="entry name" value="DHPICSNTHASE"/>
</dbReference>
<comment type="subunit">
    <text evidence="12">Homotetramer; dimer of dimers.</text>
</comment>
<dbReference type="NCBIfam" id="TIGR00674">
    <property type="entry name" value="dapA"/>
    <property type="match status" value="1"/>
</dbReference>
<comment type="function">
    <text evidence="1 12">Catalyzes the condensation of (S)-aspartate-beta-semialdehyde [(S)-ASA] and pyruvate to 4-hydroxy-tetrahydrodipicolinate (HTPA).</text>
</comment>
<comment type="similarity">
    <text evidence="3 12 13">Belongs to the DapA family.</text>
</comment>
<dbReference type="OrthoDB" id="9782828at2"/>
<sequence length="314" mass="33389">MTVCPTATEGRPFGRVLTAMVTPFDAEGKLDLDLAQDLAAYLVDTVGNDGLVVNGTTGESPTTTDDEKEQLLRAVVEAVGDRATVVAGAGTNDTAHSVELARGAEKAGAHGLLVVTPYYSRPPQEGLYSHFTTVADATELPVMLYDIPPRSVVPIQTDTLKRLAEHPRIKAVKDSKHDLLAGSDVIANSGLAYYSGEDPLNLPWLSVGAVGFVSVVGHVVGDRLRQMLDTYEAGDVAGAREIHHGLLPVYRSMNFVGGVIFSKTAMRLCGYETGQPRLPLPAATDEQVRIITSDLWDAGLVLVNPDAAAEVTSR</sequence>
<evidence type="ECO:0000256" key="9">
    <source>
        <dbReference type="ARBA" id="ARBA00023239"/>
    </source>
</evidence>
<reference evidence="16 17" key="1">
    <citation type="submission" date="2018-07" db="EMBL/GenBank/DDBJ databases">
        <title>Genomic Encyclopedia of Type Strains, Phase III (KMG-III): the genomes of soil and plant-associated and newly described type strains.</title>
        <authorList>
            <person name="Whitman W."/>
        </authorList>
    </citation>
    <scope>NUCLEOTIDE SEQUENCE [LARGE SCALE GENOMIC DNA]</scope>
    <source>
        <strain evidence="16 17">CECT 8575</strain>
    </source>
</reference>